<dbReference type="Pfam" id="PF14529">
    <property type="entry name" value="Exo_endo_phos_2"/>
    <property type="match status" value="1"/>
</dbReference>
<evidence type="ECO:0000256" key="1">
    <source>
        <dbReference type="SAM" id="MobiDB-lite"/>
    </source>
</evidence>
<keyword evidence="4" id="KW-1185">Reference proteome</keyword>
<dbReference type="Pfam" id="PF00078">
    <property type="entry name" value="RVT_1"/>
    <property type="match status" value="1"/>
</dbReference>
<dbReference type="PROSITE" id="PS50878">
    <property type="entry name" value="RT_POL"/>
    <property type="match status" value="1"/>
</dbReference>
<feature type="domain" description="Reverse transcriptase" evidence="2">
    <location>
        <begin position="982"/>
        <end position="1254"/>
    </location>
</feature>
<dbReference type="GO" id="GO:0071897">
    <property type="term" value="P:DNA biosynthetic process"/>
    <property type="evidence" value="ECO:0007669"/>
    <property type="project" value="UniProtKB-ARBA"/>
</dbReference>
<dbReference type="GO" id="GO:0003824">
    <property type="term" value="F:catalytic activity"/>
    <property type="evidence" value="ECO:0007669"/>
    <property type="project" value="InterPro"/>
</dbReference>
<dbReference type="InterPro" id="IPR000477">
    <property type="entry name" value="RT_dom"/>
</dbReference>
<accession>A0A922I7D7</accession>
<comment type="caution">
    <text evidence="3">The sequence shown here is derived from an EMBL/GenBank/DDBJ whole genome shotgun (WGS) entry which is preliminary data.</text>
</comment>
<feature type="compositionally biased region" description="Acidic residues" evidence="1">
    <location>
        <begin position="38"/>
        <end position="52"/>
    </location>
</feature>
<dbReference type="PANTHER" id="PTHR19446">
    <property type="entry name" value="REVERSE TRANSCRIPTASES"/>
    <property type="match status" value="1"/>
</dbReference>
<reference evidence="3" key="1">
    <citation type="submission" date="2013-05" db="EMBL/GenBank/DDBJ databases">
        <authorList>
            <person name="Yim A.K.Y."/>
            <person name="Chan T.F."/>
            <person name="Ji K.M."/>
            <person name="Liu X.Y."/>
            <person name="Zhou J.W."/>
            <person name="Li R.Q."/>
            <person name="Yang K.Y."/>
            <person name="Li J."/>
            <person name="Li M."/>
            <person name="Law P.T.W."/>
            <person name="Wu Y.L."/>
            <person name="Cai Z.L."/>
            <person name="Qin H."/>
            <person name="Bao Y."/>
            <person name="Leung R.K.K."/>
            <person name="Ng P.K.S."/>
            <person name="Zou J."/>
            <person name="Zhong X.J."/>
            <person name="Ran P.X."/>
            <person name="Zhong N.S."/>
            <person name="Liu Z.G."/>
            <person name="Tsui S.K.W."/>
        </authorList>
    </citation>
    <scope>NUCLEOTIDE SEQUENCE</scope>
    <source>
        <strain evidence="3">Derf</strain>
        <tissue evidence="3">Whole organism</tissue>
    </source>
</reference>
<dbReference type="SUPFAM" id="SSF56672">
    <property type="entry name" value="DNA/RNA polymerases"/>
    <property type="match status" value="1"/>
</dbReference>
<evidence type="ECO:0000313" key="4">
    <source>
        <dbReference type="Proteomes" id="UP000790347"/>
    </source>
</evidence>
<dbReference type="EMBL" id="ASGP02000002">
    <property type="protein sequence ID" value="KAH9521384.1"/>
    <property type="molecule type" value="Genomic_DNA"/>
</dbReference>
<dbReference type="SUPFAM" id="SSF56219">
    <property type="entry name" value="DNase I-like"/>
    <property type="match status" value="1"/>
</dbReference>
<proteinExistence type="predicted"/>
<dbReference type="InterPro" id="IPR036691">
    <property type="entry name" value="Endo/exonu/phosph_ase_sf"/>
</dbReference>
<evidence type="ECO:0000259" key="2">
    <source>
        <dbReference type="PROSITE" id="PS50878"/>
    </source>
</evidence>
<sequence>MYQRQIGIKRGKSNDQIMDTANKMQRQLGGGYMNSGSNDDDENEPVIDDQDDQREILSTTINYGQRGKTTSTPYNPANSNPNTTSGSSNSSTNSSVISRPSLTTKRDIEFVRMTLEEVGSIGNTIDEFTKKRIIASLEIVLLLQDEVLEAYSRLDAETNLRRQLKKSKLNDETEPLRNEINEIKSTMMMMNETMMKMNQQQQLTTTIIENQPALPPPPPPQSPTTYSGILKKAMASCSNDPCLKTVVTITGNDDAELTKREITNKVIPAQHGIRIKDTVKLRDGKFLVNFKSPSSKRKFENILAQDGKFKYSDSGRLQPTVHMKGLSVAYQEEMIPGLIALYNPEIAKFLDESGLEVDKAIEVKKKKQNPAKPHLCNVIMKVKPEIRNILINELNGRVNIEYSYIHVEDMSPLRQCFHCFGFKHIAEYCPRKNRQICLHCGGEHLISECMNREDAPTCLNCRIEQLPSQRNHMATSRDCPQHSSTNSSVISRPSLTTKRDIDFVRMTLEEVGSIAQDESSNTVTPAASTNGALKGLSVAYQEEMIPGLIALYNPESQNFLIRENSLEVDKVIEVKKKKQNPAKPHLVITLLSIVRGKSTDLLACGGEHLISEARYASNKKLIITGDFNAANQYWFSTSTDSRGDDLLATIFQSNLDVINNCDIPTFDTTRNGHRLTSHVDLTIVSSHSVNIIKNWKVIDNVNMSDHRAIVFEVHEQQQSLSGATTTVRWSTTNVDWDRWAESIKGNIDDHNLNEETINAINNESDLDYVICCITSGVKAACDKHMRLYNVNRRRRLPWQNDDELKRLAREQRSTYRKIRRSMDRNRMAALIIEYNRQRTDYRSRVAQLKEEHLRQQISGDSDDQHYNRICKLLKHHNILPARTMANHGDPANTVDELLKQLFPDDIIADDTTEQQATRNFVDQWMVNNGESNNYVAITMNELLNVVSKVGNDKAPGFDHLSPIICKKLVAYMPEIIAATMNACLRMAYFPYLWKLSIVKIIPKPGRSNYDSSSSFRPIGLISILAKTLESIIATRIYSHMNNNNPLSNNQFGFRRNKSTEHALYMIQGTIEKKIEMKQHVALVSLDIKGAFNHAWLPGLIKRMIDIGLPNYIIKIIGSYINDRHVVTTFGGVTRSKATNRGTVQGSVMGPLFWNIIIDQLLQMSFNSNVHVQAFADDVTAVVWHKSLDTLATDITGLVEKIGSWCSSSKLSLASEKTSISLMTKKIRPPALPQIVVNGSTIQPVDQMKILGVIIDRKLDFRPHLRYAMEKSTRIFKQVVGMARSRYGLGPRIIKMLYDTILIPTLTYAASAWSHAVIFKYIEKELRRFQRPWAHLITKSYRTASFIATTAIADIPPLHLHIRFLANVNLAKIGRNYPYDGRYIATDVEEDIEVKSVESMNIFAGQPLVRSRFHIFTKIIKKNHGIGCCFTVMRDMCMVDVQRFRLPPYCSMLQADHFIMLQAIAWGQEYCFAGTPITVTSNNIGAIKHLKRKNKKISNLAREIVNRLTENITIAWIKVDIEDQQMVKTKKIASRISTSNLEFSFEKIPMSFVKKDQRKILLATWNQEYVSDKFGRSIKSLFQTVGQVRKFSPYISFWLTQGLTGHGQFGKYLKEFGLTSDASCQCGHQEQSVRHLRFECPLAAFLRRDYDTAKTCVCPP</sequence>
<name>A0A922I7D7_DERFA</name>
<dbReference type="Gene3D" id="3.60.10.10">
    <property type="entry name" value="Endonuclease/exonuclease/phosphatase"/>
    <property type="match status" value="1"/>
</dbReference>
<dbReference type="Proteomes" id="UP000790347">
    <property type="component" value="Unassembled WGS sequence"/>
</dbReference>
<dbReference type="InterPro" id="IPR043502">
    <property type="entry name" value="DNA/RNA_pol_sf"/>
</dbReference>
<protein>
    <recommendedName>
        <fullName evidence="2">Reverse transcriptase domain-containing protein</fullName>
    </recommendedName>
</protein>
<gene>
    <name evidence="3" type="ORF">DERF_005048</name>
</gene>
<evidence type="ECO:0000313" key="3">
    <source>
        <dbReference type="EMBL" id="KAH9521384.1"/>
    </source>
</evidence>
<dbReference type="InterPro" id="IPR005135">
    <property type="entry name" value="Endo/exonuclease/phosphatase"/>
</dbReference>
<feature type="region of interest" description="Disordered" evidence="1">
    <location>
        <begin position="27"/>
        <end position="100"/>
    </location>
</feature>
<reference evidence="3" key="2">
    <citation type="journal article" date="2022" name="Res Sq">
        <title>Comparative Genomics Reveals Insights into the Divergent Evolution of Astigmatic Mites and Household Pest Adaptations.</title>
        <authorList>
            <person name="Xiong Q."/>
            <person name="Wan A.T.-Y."/>
            <person name="Liu X.-Y."/>
            <person name="Fung C.S.-H."/>
            <person name="Xiao X."/>
            <person name="Malainual N."/>
            <person name="Hou J."/>
            <person name="Wang L."/>
            <person name="Wang M."/>
            <person name="Yang K."/>
            <person name="Cui Y."/>
            <person name="Leung E."/>
            <person name="Nong W."/>
            <person name="Shin S.-K."/>
            <person name="Au S."/>
            <person name="Jeong K.Y."/>
            <person name="Chew F.T."/>
            <person name="Hui J."/>
            <person name="Leung T.F."/>
            <person name="Tungtrongchitr A."/>
            <person name="Zhong N."/>
            <person name="Liu Z."/>
            <person name="Tsui S."/>
        </authorList>
    </citation>
    <scope>NUCLEOTIDE SEQUENCE</scope>
    <source>
        <strain evidence="3">Derf</strain>
        <tissue evidence="3">Whole organism</tissue>
    </source>
</reference>
<dbReference type="CDD" id="cd01650">
    <property type="entry name" value="RT_nLTR_like"/>
    <property type="match status" value="1"/>
</dbReference>
<organism evidence="3 4">
    <name type="scientific">Dermatophagoides farinae</name>
    <name type="common">American house dust mite</name>
    <dbReference type="NCBI Taxonomy" id="6954"/>
    <lineage>
        <taxon>Eukaryota</taxon>
        <taxon>Metazoa</taxon>
        <taxon>Ecdysozoa</taxon>
        <taxon>Arthropoda</taxon>
        <taxon>Chelicerata</taxon>
        <taxon>Arachnida</taxon>
        <taxon>Acari</taxon>
        <taxon>Acariformes</taxon>
        <taxon>Sarcoptiformes</taxon>
        <taxon>Astigmata</taxon>
        <taxon>Psoroptidia</taxon>
        <taxon>Analgoidea</taxon>
        <taxon>Pyroglyphidae</taxon>
        <taxon>Dermatophagoidinae</taxon>
        <taxon>Dermatophagoides</taxon>
    </lineage>
</organism>
<feature type="compositionally biased region" description="Low complexity" evidence="1">
    <location>
        <begin position="69"/>
        <end position="100"/>
    </location>
</feature>